<keyword evidence="1" id="KW-0472">Membrane</keyword>
<dbReference type="GO" id="GO:0005524">
    <property type="term" value="F:ATP binding"/>
    <property type="evidence" value="ECO:0007669"/>
    <property type="project" value="UniProtKB-KW"/>
</dbReference>
<dbReference type="PROSITE" id="PS50893">
    <property type="entry name" value="ABC_TRANSPORTER_2"/>
    <property type="match status" value="1"/>
</dbReference>
<protein>
    <submittedName>
        <fullName evidence="5">ATP-binding cassette domain-containing protein</fullName>
    </submittedName>
</protein>
<dbReference type="InterPro" id="IPR015854">
    <property type="entry name" value="ABC_transpr_LolD-like"/>
</dbReference>
<keyword evidence="6" id="KW-1185">Reference proteome</keyword>
<comment type="caution">
    <text evidence="5">The sequence shown here is derived from an EMBL/GenBank/DDBJ whole genome shotgun (WGS) entry which is preliminary data.</text>
</comment>
<dbReference type="RefSeq" id="WP_160334210.1">
    <property type="nucleotide sequence ID" value="NZ_CALPCR010000015.1"/>
</dbReference>
<evidence type="ECO:0000313" key="5">
    <source>
        <dbReference type="EMBL" id="MVX55775.1"/>
    </source>
</evidence>
<gene>
    <name evidence="5" type="ORF">E5987_00955</name>
</gene>
<proteinExistence type="predicted"/>
<dbReference type="InterPro" id="IPR027417">
    <property type="entry name" value="P-loop_NTPase"/>
</dbReference>
<evidence type="ECO:0000259" key="4">
    <source>
        <dbReference type="PROSITE" id="PS50893"/>
    </source>
</evidence>
<dbReference type="GO" id="GO:0022857">
    <property type="term" value="F:transmembrane transporter activity"/>
    <property type="evidence" value="ECO:0007669"/>
    <property type="project" value="TreeGrafter"/>
</dbReference>
<evidence type="ECO:0000256" key="1">
    <source>
        <dbReference type="ARBA" id="ARBA00022475"/>
    </source>
</evidence>
<keyword evidence="1" id="KW-1003">Cell membrane</keyword>
<evidence type="ECO:0000313" key="6">
    <source>
        <dbReference type="Proteomes" id="UP000472580"/>
    </source>
</evidence>
<dbReference type="InterPro" id="IPR003439">
    <property type="entry name" value="ABC_transporter-like_ATP-bd"/>
</dbReference>
<dbReference type="EMBL" id="WSRP01000002">
    <property type="protein sequence ID" value="MVX55775.1"/>
    <property type="molecule type" value="Genomic_DNA"/>
</dbReference>
<sequence length="217" mass="24021">MKALVRMVKVPLQGWNRDGAPLVTMEVREGEFVLLLGNNGSGKSSLLNLISGLSLPESGEVFIKGNAISRMSEHQLRQWRSRIGMIPSDPVILEDYTIEENLQLTALLLGKSVQEAASNARECAALCGLEPELKRKGSELSVGLKKRLVIARSLVNQPELILADSPMEALDNDAQEEFLYICTKLAQIGYPIVMTSSYPLPFEIRALRVFNLNEVQK</sequence>
<feature type="domain" description="ABC transporter" evidence="4">
    <location>
        <begin position="5"/>
        <end position="217"/>
    </location>
</feature>
<evidence type="ECO:0000256" key="3">
    <source>
        <dbReference type="ARBA" id="ARBA00022840"/>
    </source>
</evidence>
<dbReference type="OrthoDB" id="9814623at2"/>
<dbReference type="Pfam" id="PF00005">
    <property type="entry name" value="ABC_tran"/>
    <property type="match status" value="1"/>
</dbReference>
<dbReference type="GO" id="GO:0016887">
    <property type="term" value="F:ATP hydrolysis activity"/>
    <property type="evidence" value="ECO:0007669"/>
    <property type="project" value="InterPro"/>
</dbReference>
<dbReference type="AlphaFoldDB" id="A0A6L6YDN5"/>
<organism evidence="5 6">
    <name type="scientific">Parasutterella muris</name>
    <dbReference type="NCBI Taxonomy" id="2565572"/>
    <lineage>
        <taxon>Bacteria</taxon>
        <taxon>Pseudomonadati</taxon>
        <taxon>Pseudomonadota</taxon>
        <taxon>Betaproteobacteria</taxon>
        <taxon>Burkholderiales</taxon>
        <taxon>Sutterellaceae</taxon>
        <taxon>Parasutterella</taxon>
    </lineage>
</organism>
<dbReference type="Gene3D" id="3.40.50.300">
    <property type="entry name" value="P-loop containing nucleotide triphosphate hydrolases"/>
    <property type="match status" value="1"/>
</dbReference>
<keyword evidence="3 5" id="KW-0067">ATP-binding</keyword>
<evidence type="ECO:0000256" key="2">
    <source>
        <dbReference type="ARBA" id="ARBA00022741"/>
    </source>
</evidence>
<reference evidence="5 6" key="1">
    <citation type="submission" date="2019-12" db="EMBL/GenBank/DDBJ databases">
        <title>Microbes associate with the intestines of laboratory mice.</title>
        <authorList>
            <person name="Navarre W."/>
            <person name="Wong E."/>
        </authorList>
    </citation>
    <scope>NUCLEOTIDE SEQUENCE [LARGE SCALE GENOMIC DNA]</scope>
    <source>
        <strain evidence="5 6">NM82_D38</strain>
    </source>
</reference>
<dbReference type="InterPro" id="IPR003593">
    <property type="entry name" value="AAA+_ATPase"/>
</dbReference>
<dbReference type="GO" id="GO:0005886">
    <property type="term" value="C:plasma membrane"/>
    <property type="evidence" value="ECO:0007669"/>
    <property type="project" value="TreeGrafter"/>
</dbReference>
<dbReference type="SUPFAM" id="SSF52540">
    <property type="entry name" value="P-loop containing nucleoside triphosphate hydrolases"/>
    <property type="match status" value="1"/>
</dbReference>
<name>A0A6L6YDN5_9BURK</name>
<dbReference type="SMART" id="SM00382">
    <property type="entry name" value="AAA"/>
    <property type="match status" value="1"/>
</dbReference>
<dbReference type="Proteomes" id="UP000472580">
    <property type="component" value="Unassembled WGS sequence"/>
</dbReference>
<keyword evidence="2" id="KW-0547">Nucleotide-binding</keyword>
<accession>A0A6L6YDN5</accession>
<dbReference type="PANTHER" id="PTHR24220">
    <property type="entry name" value="IMPORT ATP-BINDING PROTEIN"/>
    <property type="match status" value="1"/>
</dbReference>